<dbReference type="EMBL" id="JAQQWL010000005">
    <property type="protein sequence ID" value="KAK8073464.1"/>
    <property type="molecule type" value="Genomic_DNA"/>
</dbReference>
<evidence type="ECO:0000313" key="2">
    <source>
        <dbReference type="EMBL" id="KAK8073464.1"/>
    </source>
</evidence>
<comment type="caution">
    <text evidence="2">The sequence shown here is derived from an EMBL/GenBank/DDBJ whole genome shotgun (WGS) entry which is preliminary data.</text>
</comment>
<evidence type="ECO:0000313" key="3">
    <source>
        <dbReference type="Proteomes" id="UP001480595"/>
    </source>
</evidence>
<organism evidence="2 3">
    <name type="scientific">Apiospora phragmitis</name>
    <dbReference type="NCBI Taxonomy" id="2905665"/>
    <lineage>
        <taxon>Eukaryota</taxon>
        <taxon>Fungi</taxon>
        <taxon>Dikarya</taxon>
        <taxon>Ascomycota</taxon>
        <taxon>Pezizomycotina</taxon>
        <taxon>Sordariomycetes</taxon>
        <taxon>Xylariomycetidae</taxon>
        <taxon>Amphisphaeriales</taxon>
        <taxon>Apiosporaceae</taxon>
        <taxon>Apiospora</taxon>
    </lineage>
</organism>
<proteinExistence type="predicted"/>
<feature type="compositionally biased region" description="Polar residues" evidence="1">
    <location>
        <begin position="1"/>
        <end position="22"/>
    </location>
</feature>
<sequence>MNLSSPSLGYNGDSIPSSSQRINPIPFMIPKRSSQANWPTMYHPNLEIHGPAPSSEAPAG</sequence>
<dbReference type="GeneID" id="92088835"/>
<gene>
    <name evidence="2" type="ORF">PG994_004363</name>
</gene>
<accession>A0ABR1VQD8</accession>
<reference evidence="2 3" key="1">
    <citation type="submission" date="2023-01" db="EMBL/GenBank/DDBJ databases">
        <title>Analysis of 21 Apiospora genomes using comparative genomics revels a genus with tremendous synthesis potential of carbohydrate active enzymes and secondary metabolites.</title>
        <authorList>
            <person name="Sorensen T."/>
        </authorList>
    </citation>
    <scope>NUCLEOTIDE SEQUENCE [LARGE SCALE GENOMIC DNA]</scope>
    <source>
        <strain evidence="2 3">CBS 135458</strain>
    </source>
</reference>
<keyword evidence="3" id="KW-1185">Reference proteome</keyword>
<dbReference type="RefSeq" id="XP_066717939.1">
    <property type="nucleotide sequence ID" value="XM_066855772.1"/>
</dbReference>
<name>A0ABR1VQD8_9PEZI</name>
<feature type="region of interest" description="Disordered" evidence="1">
    <location>
        <begin position="40"/>
        <end position="60"/>
    </location>
</feature>
<evidence type="ECO:0000256" key="1">
    <source>
        <dbReference type="SAM" id="MobiDB-lite"/>
    </source>
</evidence>
<protein>
    <submittedName>
        <fullName evidence="2">Uncharacterized protein</fullName>
    </submittedName>
</protein>
<feature type="region of interest" description="Disordered" evidence="1">
    <location>
        <begin position="1"/>
        <end position="25"/>
    </location>
</feature>
<dbReference type="Proteomes" id="UP001480595">
    <property type="component" value="Unassembled WGS sequence"/>
</dbReference>